<reference evidence="1" key="1">
    <citation type="submission" date="2022-07" db="EMBL/GenBank/DDBJ databases">
        <authorList>
            <person name="Macas J."/>
            <person name="Novak P."/>
            <person name="Neumann P."/>
        </authorList>
    </citation>
    <scope>NUCLEOTIDE SEQUENCE</scope>
</reference>
<dbReference type="Proteomes" id="UP001152523">
    <property type="component" value="Unassembled WGS sequence"/>
</dbReference>
<dbReference type="EMBL" id="CAMAPF010000914">
    <property type="protein sequence ID" value="CAH9119423.1"/>
    <property type="molecule type" value="Genomic_DNA"/>
</dbReference>
<name>A0AAV0E836_9ASTE</name>
<accession>A0AAV0E836</accession>
<protein>
    <submittedName>
        <fullName evidence="1">Uncharacterized protein</fullName>
    </submittedName>
</protein>
<gene>
    <name evidence="1" type="ORF">CEPIT_LOCUS22667</name>
</gene>
<proteinExistence type="predicted"/>
<dbReference type="AlphaFoldDB" id="A0AAV0E836"/>
<organism evidence="1 2">
    <name type="scientific">Cuscuta epithymum</name>
    <dbReference type="NCBI Taxonomy" id="186058"/>
    <lineage>
        <taxon>Eukaryota</taxon>
        <taxon>Viridiplantae</taxon>
        <taxon>Streptophyta</taxon>
        <taxon>Embryophyta</taxon>
        <taxon>Tracheophyta</taxon>
        <taxon>Spermatophyta</taxon>
        <taxon>Magnoliopsida</taxon>
        <taxon>eudicotyledons</taxon>
        <taxon>Gunneridae</taxon>
        <taxon>Pentapetalae</taxon>
        <taxon>asterids</taxon>
        <taxon>lamiids</taxon>
        <taxon>Solanales</taxon>
        <taxon>Convolvulaceae</taxon>
        <taxon>Cuscuteae</taxon>
        <taxon>Cuscuta</taxon>
        <taxon>Cuscuta subgen. Cuscuta</taxon>
    </lineage>
</organism>
<keyword evidence="2" id="KW-1185">Reference proteome</keyword>
<comment type="caution">
    <text evidence="1">The sequence shown here is derived from an EMBL/GenBank/DDBJ whole genome shotgun (WGS) entry which is preliminary data.</text>
</comment>
<evidence type="ECO:0000313" key="1">
    <source>
        <dbReference type="EMBL" id="CAH9119423.1"/>
    </source>
</evidence>
<sequence>MDNLWLSTCFLRNIPIWGFKWEEVEDFGSLPLSFPSPLFPSTKHTQNSHFPLLPSETLQPNRALRSLDLLHFSLPREPLHSLSPATILHYSPFVALEYK</sequence>
<evidence type="ECO:0000313" key="2">
    <source>
        <dbReference type="Proteomes" id="UP001152523"/>
    </source>
</evidence>